<reference evidence="3" key="1">
    <citation type="submission" date="2015-09" db="EMBL/GenBank/DDBJ databases">
        <authorList>
            <person name="Sai Rama Sridatta P."/>
        </authorList>
    </citation>
    <scope>NUCLEOTIDE SEQUENCE [LARGE SCALE GENOMIC DNA]</scope>
</reference>
<evidence type="ECO:0000313" key="2">
    <source>
        <dbReference type="Ensembl" id="ENSLCAP00010030608.1"/>
    </source>
</evidence>
<proteinExistence type="predicted"/>
<evidence type="ECO:0000313" key="3">
    <source>
        <dbReference type="Proteomes" id="UP000314980"/>
    </source>
</evidence>
<dbReference type="AlphaFoldDB" id="A0A4W6E0B6"/>
<feature type="compositionally biased region" description="Polar residues" evidence="1">
    <location>
        <begin position="360"/>
        <end position="369"/>
    </location>
</feature>
<reference evidence="2" key="3">
    <citation type="submission" date="2025-09" db="UniProtKB">
        <authorList>
            <consortium name="Ensembl"/>
        </authorList>
    </citation>
    <scope>IDENTIFICATION</scope>
</reference>
<feature type="region of interest" description="Disordered" evidence="1">
    <location>
        <begin position="354"/>
        <end position="392"/>
    </location>
</feature>
<keyword evidence="3" id="KW-1185">Reference proteome</keyword>
<dbReference type="Proteomes" id="UP000314980">
    <property type="component" value="Unassembled WGS sequence"/>
</dbReference>
<dbReference type="InParanoid" id="A0A4W6E0B6"/>
<dbReference type="FunCoup" id="A0A4W6E0B6">
    <property type="interactions" value="24"/>
</dbReference>
<dbReference type="PANTHER" id="PTHR31025">
    <property type="entry name" value="SI:CH211-196P9.1-RELATED"/>
    <property type="match status" value="1"/>
</dbReference>
<name>A0A4W6E0B6_LATCA</name>
<reference evidence="2" key="2">
    <citation type="submission" date="2025-08" db="UniProtKB">
        <authorList>
            <consortium name="Ensembl"/>
        </authorList>
    </citation>
    <scope>IDENTIFICATION</scope>
</reference>
<protein>
    <submittedName>
        <fullName evidence="2">Uncharacterized protein</fullName>
    </submittedName>
</protein>
<dbReference type="PANTHER" id="PTHR31025:SF31">
    <property type="entry name" value="SI:CH211-166E11.5"/>
    <property type="match status" value="1"/>
</dbReference>
<dbReference type="Ensembl" id="ENSLCAT00010031298.1">
    <property type="protein sequence ID" value="ENSLCAP00010030608.1"/>
    <property type="gene ID" value="ENSLCAG00010014401.1"/>
</dbReference>
<dbReference type="GeneTree" id="ENSGT00950000182912"/>
<evidence type="ECO:0000256" key="1">
    <source>
        <dbReference type="SAM" id="MobiDB-lite"/>
    </source>
</evidence>
<feature type="region of interest" description="Disordered" evidence="1">
    <location>
        <begin position="246"/>
        <end position="278"/>
    </location>
</feature>
<organism evidence="2 3">
    <name type="scientific">Lates calcarifer</name>
    <name type="common">Barramundi</name>
    <name type="synonym">Holocentrus calcarifer</name>
    <dbReference type="NCBI Taxonomy" id="8187"/>
    <lineage>
        <taxon>Eukaryota</taxon>
        <taxon>Metazoa</taxon>
        <taxon>Chordata</taxon>
        <taxon>Craniata</taxon>
        <taxon>Vertebrata</taxon>
        <taxon>Euteleostomi</taxon>
        <taxon>Actinopterygii</taxon>
        <taxon>Neopterygii</taxon>
        <taxon>Teleostei</taxon>
        <taxon>Neoteleostei</taxon>
        <taxon>Acanthomorphata</taxon>
        <taxon>Carangaria</taxon>
        <taxon>Carangaria incertae sedis</taxon>
        <taxon>Centropomidae</taxon>
        <taxon>Lates</taxon>
    </lineage>
</organism>
<sequence>MSHQAKLRIILQDHDIRKLDLPHGLPGTVGEHESIVRKTFGLQGNFTLHYKDADFGEKYFSLISTSDIKDKDTIKVVNIVEPYITLNVTEVDTSFESESETSIYSSATSVSTSDTLILSSPEHGIQRSQRWPAEFPVPRFAYDTELLLASGNEAFKKDGIPLNFTSILPDILERLAESVFQYVAYPTSAQFVDVDEALIQKHPCLKEPGSYNGYYGWQQRLKYKMASYRTKLRGLGYPELDVNSLRKKRPHEKAPAKNVKKPKKSEVNYLPPHPQGEMEESLEYERVELLSEVQKSNPDLQLMEELMTATFSQQRKEIIGDEPFISVVLDRWPAFFNERQVTMARKNLLLRGRNLKQNRTQGRQPSASTGWVKKERGGGEGGEGVENSERRT</sequence>
<dbReference type="STRING" id="8187.ENSLCAP00010030608"/>
<accession>A0A4W6E0B6</accession>